<keyword evidence="6" id="KW-1185">Reference proteome</keyword>
<dbReference type="Pfam" id="PF13407">
    <property type="entry name" value="Peripla_BP_4"/>
    <property type="match status" value="1"/>
</dbReference>
<evidence type="ECO:0000313" key="5">
    <source>
        <dbReference type="EMBL" id="MCS7476648.1"/>
    </source>
</evidence>
<evidence type="ECO:0000259" key="4">
    <source>
        <dbReference type="Pfam" id="PF13407"/>
    </source>
</evidence>
<dbReference type="Gene3D" id="3.40.50.2300">
    <property type="match status" value="2"/>
</dbReference>
<dbReference type="AlphaFoldDB" id="A0A9X2VK74"/>
<dbReference type="SUPFAM" id="SSF53822">
    <property type="entry name" value="Periplasmic binding protein-like I"/>
    <property type="match status" value="1"/>
</dbReference>
<dbReference type="PANTHER" id="PTHR30036:SF1">
    <property type="entry name" value="D-XYLOSE-BINDING PERIPLASMIC PROTEIN"/>
    <property type="match status" value="1"/>
</dbReference>
<evidence type="ECO:0000256" key="2">
    <source>
        <dbReference type="ARBA" id="ARBA00022729"/>
    </source>
</evidence>
<dbReference type="InterPro" id="IPR050555">
    <property type="entry name" value="Bact_Solute-Bind_Prot2"/>
</dbReference>
<keyword evidence="2 3" id="KW-0732">Signal</keyword>
<feature type="signal peptide" evidence="3">
    <location>
        <begin position="1"/>
        <end position="23"/>
    </location>
</feature>
<evidence type="ECO:0000256" key="1">
    <source>
        <dbReference type="ARBA" id="ARBA00004196"/>
    </source>
</evidence>
<dbReference type="Proteomes" id="UP001141259">
    <property type="component" value="Unassembled WGS sequence"/>
</dbReference>
<dbReference type="PANTHER" id="PTHR30036">
    <property type="entry name" value="D-XYLOSE-BINDING PERIPLASMIC PROTEIN"/>
    <property type="match status" value="1"/>
</dbReference>
<comment type="caution">
    <text evidence="5">The sequence shown here is derived from an EMBL/GenBank/DDBJ whole genome shotgun (WGS) entry which is preliminary data.</text>
</comment>
<organism evidence="5 6">
    <name type="scientific">Umezawaea endophytica</name>
    <dbReference type="NCBI Taxonomy" id="1654476"/>
    <lineage>
        <taxon>Bacteria</taxon>
        <taxon>Bacillati</taxon>
        <taxon>Actinomycetota</taxon>
        <taxon>Actinomycetes</taxon>
        <taxon>Pseudonocardiales</taxon>
        <taxon>Pseudonocardiaceae</taxon>
        <taxon>Umezawaea</taxon>
    </lineage>
</organism>
<sequence>MRSKSLALIAVGTGLAVAMTACGANSSTGGSTTTGTSDTGSAAGGAKVGVILPETASSARWEGFDKPLLTAALKAEGLDADIQNAQGDNQKFTTLADGMINAGVKVLIIASPDSSVGAAVAAKADAQGIPVIDYDRLNLGGTSKYYVSFDNVKVGELQGQGLATALKGKKGAEVIQIEGAPTDNNATLFTEGQEKILKPLYNSGDLKLVQSQPIEKWDNAIGGTVFEQILTGNGQKVDGVVAANDGLAGAVITVLKKFGLNGKVPVTGQDATPDGLQAVLRGDQYMTVFKPIKAEAEATAKLAGLLAKGDTAGADKIATGKTKDTTANRDVPSVLLDAQLITKDKVKSVVDAGAVKASEICVADLAAVCTELGIK</sequence>
<dbReference type="EMBL" id="JANYMP010000002">
    <property type="protein sequence ID" value="MCS7476648.1"/>
    <property type="molecule type" value="Genomic_DNA"/>
</dbReference>
<proteinExistence type="predicted"/>
<dbReference type="GO" id="GO:0030288">
    <property type="term" value="C:outer membrane-bounded periplasmic space"/>
    <property type="evidence" value="ECO:0007669"/>
    <property type="project" value="TreeGrafter"/>
</dbReference>
<dbReference type="RefSeq" id="WP_259622131.1">
    <property type="nucleotide sequence ID" value="NZ_JANYMP010000002.1"/>
</dbReference>
<name>A0A9X2VK74_9PSEU</name>
<evidence type="ECO:0000256" key="3">
    <source>
        <dbReference type="SAM" id="SignalP"/>
    </source>
</evidence>
<feature type="chain" id="PRO_5040945280" evidence="3">
    <location>
        <begin position="24"/>
        <end position="375"/>
    </location>
</feature>
<comment type="subcellular location">
    <subcellularLocation>
        <location evidence="1">Cell envelope</location>
    </subcellularLocation>
</comment>
<evidence type="ECO:0000313" key="6">
    <source>
        <dbReference type="Proteomes" id="UP001141259"/>
    </source>
</evidence>
<dbReference type="InterPro" id="IPR025997">
    <property type="entry name" value="SBP_2_dom"/>
</dbReference>
<gene>
    <name evidence="5" type="ORF">NZH93_07270</name>
</gene>
<dbReference type="InterPro" id="IPR028082">
    <property type="entry name" value="Peripla_BP_I"/>
</dbReference>
<dbReference type="PROSITE" id="PS51257">
    <property type="entry name" value="PROKAR_LIPOPROTEIN"/>
    <property type="match status" value="1"/>
</dbReference>
<reference evidence="5" key="1">
    <citation type="submission" date="2022-08" db="EMBL/GenBank/DDBJ databases">
        <authorList>
            <person name="Tistechok S."/>
            <person name="Samborskyy M."/>
            <person name="Roman I."/>
        </authorList>
    </citation>
    <scope>NUCLEOTIDE SEQUENCE</scope>
    <source>
        <strain evidence="5">DSM 103496</strain>
    </source>
</reference>
<dbReference type="GO" id="GO:0030246">
    <property type="term" value="F:carbohydrate binding"/>
    <property type="evidence" value="ECO:0007669"/>
    <property type="project" value="TreeGrafter"/>
</dbReference>
<feature type="domain" description="Periplasmic binding protein" evidence="4">
    <location>
        <begin position="51"/>
        <end position="310"/>
    </location>
</feature>
<protein>
    <submittedName>
        <fullName evidence="5">Substrate-binding domain-containing protein</fullName>
    </submittedName>
</protein>
<accession>A0A9X2VK74</accession>